<organism evidence="2 3">
    <name type="scientific">Gaetbulibacter jejuensis</name>
    <dbReference type="NCBI Taxonomy" id="584607"/>
    <lineage>
        <taxon>Bacteria</taxon>
        <taxon>Pseudomonadati</taxon>
        <taxon>Bacteroidota</taxon>
        <taxon>Flavobacteriia</taxon>
        <taxon>Flavobacteriales</taxon>
        <taxon>Flavobacteriaceae</taxon>
        <taxon>Gaetbulibacter</taxon>
    </lineage>
</organism>
<reference evidence="3" key="1">
    <citation type="journal article" date="2019" name="Int. J. Syst. Evol. Microbiol.">
        <title>The Global Catalogue of Microorganisms (GCM) 10K type strain sequencing project: providing services to taxonomists for standard genome sequencing and annotation.</title>
        <authorList>
            <consortium name="The Broad Institute Genomics Platform"/>
            <consortium name="The Broad Institute Genome Sequencing Center for Infectious Disease"/>
            <person name="Wu L."/>
            <person name="Ma J."/>
        </authorList>
    </citation>
    <scope>NUCLEOTIDE SEQUENCE [LARGE SCALE GENOMIC DNA]</scope>
    <source>
        <strain evidence="3">JCM 15976</strain>
    </source>
</reference>
<gene>
    <name evidence="2" type="ORF">GCM10009431_25670</name>
</gene>
<dbReference type="Gene3D" id="3.90.550.10">
    <property type="entry name" value="Spore Coat Polysaccharide Biosynthesis Protein SpsA, Chain A"/>
    <property type="match status" value="1"/>
</dbReference>
<protein>
    <recommendedName>
        <fullName evidence="1">Streptomycin biosynthesis protein StrF domain-containing protein</fullName>
    </recommendedName>
</protein>
<dbReference type="Proteomes" id="UP001500736">
    <property type="component" value="Unassembled WGS sequence"/>
</dbReference>
<dbReference type="EMBL" id="BAAAGF010000004">
    <property type="protein sequence ID" value="GAA0747830.1"/>
    <property type="molecule type" value="Genomic_DNA"/>
</dbReference>
<proteinExistence type="predicted"/>
<evidence type="ECO:0000313" key="3">
    <source>
        <dbReference type="Proteomes" id="UP001500736"/>
    </source>
</evidence>
<feature type="domain" description="Streptomycin biosynthesis protein StrF" evidence="1">
    <location>
        <begin position="9"/>
        <end position="183"/>
    </location>
</feature>
<comment type="caution">
    <text evidence="2">The sequence shown here is derived from an EMBL/GenBank/DDBJ whole genome shotgun (WGS) entry which is preliminary data.</text>
</comment>
<sequence length="268" mass="30609">MISILVSTYREKLFKALCLNIKQTIGAVDYEILKIHNEGTYSITKVYNDLAKTAQYDLLLFLHEDVSFITNEWGVLLLKAYKNTALGVVGLAGCSKRFKLPTGVDLGIKAYRSITVLHDNDEESKRVEAPFAVKSVDGVFMAVPKDVWEHVKFDETIKGFHGYDLDFSLRVSKTYQNIVLPSIQLLHFSKGNFGTEWVNSILKLYTNPSYCFDIPTKDELNFVRRYWYSRLSDEAISFSTKLRYLFAMGVSVGSFKKAIVFLFKTKGR</sequence>
<dbReference type="InterPro" id="IPR029044">
    <property type="entry name" value="Nucleotide-diphossugar_trans"/>
</dbReference>
<accession>A0ABP3V402</accession>
<dbReference type="Pfam" id="PF13712">
    <property type="entry name" value="Glyco_tranf_2_5"/>
    <property type="match status" value="1"/>
</dbReference>
<evidence type="ECO:0000313" key="2">
    <source>
        <dbReference type="EMBL" id="GAA0747830.1"/>
    </source>
</evidence>
<dbReference type="RefSeq" id="WP_343798867.1">
    <property type="nucleotide sequence ID" value="NZ_BAAAGF010000004.1"/>
</dbReference>
<dbReference type="SUPFAM" id="SSF53448">
    <property type="entry name" value="Nucleotide-diphospho-sugar transferases"/>
    <property type="match status" value="1"/>
</dbReference>
<dbReference type="InterPro" id="IPR059123">
    <property type="entry name" value="StrF_dom"/>
</dbReference>
<name>A0ABP3V402_9FLAO</name>
<keyword evidence="3" id="KW-1185">Reference proteome</keyword>
<evidence type="ECO:0000259" key="1">
    <source>
        <dbReference type="Pfam" id="PF13712"/>
    </source>
</evidence>